<evidence type="ECO:0000313" key="1">
    <source>
        <dbReference type="EMBL" id="EEF58019.1"/>
    </source>
</evidence>
<dbReference type="RefSeq" id="WP_007417987.1">
    <property type="nucleotide sequence ID" value="NZ_ABOX02000052.1"/>
</dbReference>
<accession>B9XQA1</accession>
<dbReference type="SUPFAM" id="SSF54427">
    <property type="entry name" value="NTF2-like"/>
    <property type="match status" value="1"/>
</dbReference>
<evidence type="ECO:0000313" key="2">
    <source>
        <dbReference type="Proteomes" id="UP000003688"/>
    </source>
</evidence>
<protein>
    <submittedName>
        <fullName evidence="1">Uncharacterized protein</fullName>
    </submittedName>
</protein>
<dbReference type="Proteomes" id="UP000003688">
    <property type="component" value="Unassembled WGS sequence"/>
</dbReference>
<name>B9XQA1_PEDPL</name>
<comment type="caution">
    <text evidence="1">The sequence shown here is derived from an EMBL/GenBank/DDBJ whole genome shotgun (WGS) entry which is preliminary data.</text>
</comment>
<sequence length="153" mass="16803">GVERGKIDREQVVALLKTLEDASRELEAGPILDQLAEDAAITIQLNGTQGNIKLHFDRKEYESYLKQGLAVTTSYVVEHAERKITIAGDGQTAEVSEILLERSTVGGKRLSCKSRQTARLGLRGGKLLIQHLDADVLSIKQTANALKNEPFHN</sequence>
<gene>
    <name evidence="1" type="ORF">Cflav_PD0984</name>
</gene>
<proteinExistence type="predicted"/>
<organism evidence="1 2">
    <name type="scientific">Pedosphaera parvula (strain Ellin514)</name>
    <dbReference type="NCBI Taxonomy" id="320771"/>
    <lineage>
        <taxon>Bacteria</taxon>
        <taxon>Pseudomonadati</taxon>
        <taxon>Verrucomicrobiota</taxon>
        <taxon>Pedosphaerae</taxon>
        <taxon>Pedosphaerales</taxon>
        <taxon>Pedosphaeraceae</taxon>
        <taxon>Pedosphaera</taxon>
    </lineage>
</organism>
<dbReference type="InterPro" id="IPR032710">
    <property type="entry name" value="NTF2-like_dom_sf"/>
</dbReference>
<dbReference type="EMBL" id="ABOX02000052">
    <property type="protein sequence ID" value="EEF58019.1"/>
    <property type="molecule type" value="Genomic_DNA"/>
</dbReference>
<keyword evidence="2" id="KW-1185">Reference proteome</keyword>
<feature type="non-terminal residue" evidence="1">
    <location>
        <position position="1"/>
    </location>
</feature>
<reference evidence="1 2" key="1">
    <citation type="journal article" date="2011" name="J. Bacteriol.">
        <title>Genome sequence of 'Pedosphaera parvula' Ellin514, an aerobic Verrucomicrobial isolate from pasture soil.</title>
        <authorList>
            <person name="Kant R."/>
            <person name="van Passel M.W."/>
            <person name="Sangwan P."/>
            <person name="Palva A."/>
            <person name="Lucas S."/>
            <person name="Copeland A."/>
            <person name="Lapidus A."/>
            <person name="Glavina Del Rio T."/>
            <person name="Dalin E."/>
            <person name="Tice H."/>
            <person name="Bruce D."/>
            <person name="Goodwin L."/>
            <person name="Pitluck S."/>
            <person name="Chertkov O."/>
            <person name="Larimer F.W."/>
            <person name="Land M.L."/>
            <person name="Hauser L."/>
            <person name="Brettin T.S."/>
            <person name="Detter J.C."/>
            <person name="Han S."/>
            <person name="de Vos W.M."/>
            <person name="Janssen P.H."/>
            <person name="Smidt H."/>
        </authorList>
    </citation>
    <scope>NUCLEOTIDE SEQUENCE [LARGE SCALE GENOMIC DNA]</scope>
    <source>
        <strain evidence="1 2">Ellin514</strain>
    </source>
</reference>
<dbReference type="AlphaFoldDB" id="B9XQA1"/>